<name>A0A1Y2SNB9_9GAMM</name>
<keyword evidence="2" id="KW-1185">Reference proteome</keyword>
<protein>
    <submittedName>
        <fullName evidence="1">Uncharacterized protein</fullName>
    </submittedName>
</protein>
<comment type="caution">
    <text evidence="1">The sequence shown here is derived from an EMBL/GenBank/DDBJ whole genome shotgun (WGS) entry which is preliminary data.</text>
</comment>
<dbReference type="EMBL" id="MUBK01000018">
    <property type="protein sequence ID" value="OTA19472.1"/>
    <property type="molecule type" value="Genomic_DNA"/>
</dbReference>
<proteinExistence type="predicted"/>
<dbReference type="AlphaFoldDB" id="A0A1Y2SNB9"/>
<organism evidence="1 2">
    <name type="scientific">Xenorhabdus beddingii</name>
    <dbReference type="NCBI Taxonomy" id="40578"/>
    <lineage>
        <taxon>Bacteria</taxon>
        <taxon>Pseudomonadati</taxon>
        <taxon>Pseudomonadota</taxon>
        <taxon>Gammaproteobacteria</taxon>
        <taxon>Enterobacterales</taxon>
        <taxon>Morganellaceae</taxon>
        <taxon>Xenorhabdus</taxon>
    </lineage>
</organism>
<sequence length="43" mass="4868">MAPVLSRISSAVRFTADIYLYLMSNKHKLSLNKEILTCLLIIS</sequence>
<reference evidence="1 2" key="1">
    <citation type="submission" date="2017-01" db="EMBL/GenBank/DDBJ databases">
        <title>Deconstructing symbiosis and pathogenesis requirements using a combined genomic-metabolomic approach.</title>
        <authorList>
            <person name="Tobias N.J."/>
            <person name="Wolff H."/>
            <person name="Djahanschiri B."/>
            <person name="Ebersberger I."/>
            <person name="Bode H.B."/>
        </authorList>
    </citation>
    <scope>NUCLEOTIDE SEQUENCE [LARGE SCALE GENOMIC DNA]</scope>
    <source>
        <strain evidence="1 2">DSM 4764</strain>
    </source>
</reference>
<dbReference type="Proteomes" id="UP000194204">
    <property type="component" value="Unassembled WGS sequence"/>
</dbReference>
<evidence type="ECO:0000313" key="1">
    <source>
        <dbReference type="EMBL" id="OTA19472.1"/>
    </source>
</evidence>
<evidence type="ECO:0000313" key="2">
    <source>
        <dbReference type="Proteomes" id="UP000194204"/>
    </source>
</evidence>
<gene>
    <name evidence="1" type="ORF">Xbed_02327</name>
</gene>
<accession>A0A1Y2SNB9</accession>